<comment type="caution">
    <text evidence="2">The sequence shown here is derived from an EMBL/GenBank/DDBJ whole genome shotgun (WGS) entry which is preliminary data.</text>
</comment>
<dbReference type="InterPro" id="IPR002156">
    <property type="entry name" value="RNaseH_domain"/>
</dbReference>
<dbReference type="Pfam" id="PF13456">
    <property type="entry name" value="RVT_3"/>
    <property type="match status" value="1"/>
</dbReference>
<sequence length="116" mass="13283">MCRKNADEPLEDAIANQRDVDPKVKQRGAFLGWCVAREKSEGVVARNHEAEVIFCATRRVRAFWLPEIAECKALVMALRLGRRYGCANIIIEMDCKLLNHSPVEIAQYVYMDIFNL</sequence>
<name>A0AAD8HNM0_9APIA</name>
<dbReference type="Proteomes" id="UP001237642">
    <property type="component" value="Unassembled WGS sequence"/>
</dbReference>
<reference evidence="2" key="1">
    <citation type="submission" date="2023-02" db="EMBL/GenBank/DDBJ databases">
        <title>Genome of toxic invasive species Heracleum sosnowskyi carries increased number of genes despite the absence of recent whole-genome duplications.</title>
        <authorList>
            <person name="Schelkunov M."/>
            <person name="Shtratnikova V."/>
            <person name="Makarenko M."/>
            <person name="Klepikova A."/>
            <person name="Omelchenko D."/>
            <person name="Novikova G."/>
            <person name="Obukhova E."/>
            <person name="Bogdanov V."/>
            <person name="Penin A."/>
            <person name="Logacheva M."/>
        </authorList>
    </citation>
    <scope>NUCLEOTIDE SEQUENCE</scope>
    <source>
        <strain evidence="2">Hsosn_3</strain>
        <tissue evidence="2">Leaf</tissue>
    </source>
</reference>
<dbReference type="AlphaFoldDB" id="A0AAD8HNM0"/>
<evidence type="ECO:0000313" key="2">
    <source>
        <dbReference type="EMBL" id="KAK1369689.1"/>
    </source>
</evidence>
<organism evidence="2 3">
    <name type="scientific">Heracleum sosnowskyi</name>
    <dbReference type="NCBI Taxonomy" id="360622"/>
    <lineage>
        <taxon>Eukaryota</taxon>
        <taxon>Viridiplantae</taxon>
        <taxon>Streptophyta</taxon>
        <taxon>Embryophyta</taxon>
        <taxon>Tracheophyta</taxon>
        <taxon>Spermatophyta</taxon>
        <taxon>Magnoliopsida</taxon>
        <taxon>eudicotyledons</taxon>
        <taxon>Gunneridae</taxon>
        <taxon>Pentapetalae</taxon>
        <taxon>asterids</taxon>
        <taxon>campanulids</taxon>
        <taxon>Apiales</taxon>
        <taxon>Apiaceae</taxon>
        <taxon>Apioideae</taxon>
        <taxon>apioid superclade</taxon>
        <taxon>Tordylieae</taxon>
        <taxon>Tordyliinae</taxon>
        <taxon>Heracleum</taxon>
    </lineage>
</organism>
<protein>
    <recommendedName>
        <fullName evidence="1">RNase H type-1 domain-containing protein</fullName>
    </recommendedName>
</protein>
<reference evidence="2" key="2">
    <citation type="submission" date="2023-05" db="EMBL/GenBank/DDBJ databases">
        <authorList>
            <person name="Schelkunov M.I."/>
        </authorList>
    </citation>
    <scope>NUCLEOTIDE SEQUENCE</scope>
    <source>
        <strain evidence="2">Hsosn_3</strain>
        <tissue evidence="2">Leaf</tissue>
    </source>
</reference>
<evidence type="ECO:0000313" key="3">
    <source>
        <dbReference type="Proteomes" id="UP001237642"/>
    </source>
</evidence>
<accession>A0AAD8HNM0</accession>
<dbReference type="GO" id="GO:0004523">
    <property type="term" value="F:RNA-DNA hybrid ribonuclease activity"/>
    <property type="evidence" value="ECO:0007669"/>
    <property type="project" value="InterPro"/>
</dbReference>
<dbReference type="PANTHER" id="PTHR47074:SF21">
    <property type="entry name" value="RNASE H TYPE-1 DOMAIN-CONTAINING PROTEIN"/>
    <property type="match status" value="1"/>
</dbReference>
<proteinExistence type="predicted"/>
<dbReference type="PANTHER" id="PTHR47074">
    <property type="entry name" value="BNAC02G40300D PROTEIN"/>
    <property type="match status" value="1"/>
</dbReference>
<evidence type="ECO:0000259" key="1">
    <source>
        <dbReference type="Pfam" id="PF13456"/>
    </source>
</evidence>
<feature type="domain" description="RNase H type-1" evidence="1">
    <location>
        <begin position="41"/>
        <end position="98"/>
    </location>
</feature>
<keyword evidence="3" id="KW-1185">Reference proteome</keyword>
<dbReference type="GO" id="GO:0003676">
    <property type="term" value="F:nucleic acid binding"/>
    <property type="evidence" value="ECO:0007669"/>
    <property type="project" value="InterPro"/>
</dbReference>
<gene>
    <name evidence="2" type="ORF">POM88_035781</name>
</gene>
<dbReference type="InterPro" id="IPR052929">
    <property type="entry name" value="RNase_H-like_EbsB-rel"/>
</dbReference>
<dbReference type="EMBL" id="JAUIZM010000008">
    <property type="protein sequence ID" value="KAK1369689.1"/>
    <property type="molecule type" value="Genomic_DNA"/>
</dbReference>